<dbReference type="EMBL" id="MPNT01000001">
    <property type="protein sequence ID" value="OJZ76204.1"/>
    <property type="molecule type" value="Genomic_DNA"/>
</dbReference>
<protein>
    <submittedName>
        <fullName evidence="3">Acyltransferase</fullName>
    </submittedName>
</protein>
<feature type="region of interest" description="Disordered" evidence="1">
    <location>
        <begin position="398"/>
        <end position="417"/>
    </location>
</feature>
<dbReference type="GO" id="GO:0016746">
    <property type="term" value="F:acyltransferase activity"/>
    <property type="evidence" value="ECO:0007669"/>
    <property type="project" value="UniProtKB-KW"/>
</dbReference>
<dbReference type="AlphaFoldDB" id="A0A1Q4I2J6"/>
<gene>
    <name evidence="3" type="ORF">BRW65_01915</name>
</gene>
<dbReference type="InterPro" id="IPR001242">
    <property type="entry name" value="Condensation_dom"/>
</dbReference>
<dbReference type="InterPro" id="IPR023213">
    <property type="entry name" value="CAT-like_dom_sf"/>
</dbReference>
<evidence type="ECO:0000256" key="1">
    <source>
        <dbReference type="SAM" id="MobiDB-lite"/>
    </source>
</evidence>
<evidence type="ECO:0000313" key="3">
    <source>
        <dbReference type="EMBL" id="OJZ76204.1"/>
    </source>
</evidence>
<dbReference type="Pfam" id="PF00668">
    <property type="entry name" value="Condensation"/>
    <property type="match status" value="1"/>
</dbReference>
<dbReference type="STRING" id="53378.BRW65_01915"/>
<dbReference type="Proteomes" id="UP000186438">
    <property type="component" value="Unassembled WGS sequence"/>
</dbReference>
<evidence type="ECO:0000259" key="2">
    <source>
        <dbReference type="Pfam" id="PF00668"/>
    </source>
</evidence>
<name>A0A1Q4I2J6_9MYCO</name>
<accession>A0A1Q4I2J6</accession>
<dbReference type="SUPFAM" id="SSF52777">
    <property type="entry name" value="CoA-dependent acyltransferases"/>
    <property type="match status" value="2"/>
</dbReference>
<reference evidence="3 4" key="1">
    <citation type="submission" date="2016-11" db="EMBL/GenBank/DDBJ databases">
        <title>Genome sequences of unsequenced Mycobacteria.</title>
        <authorList>
            <person name="Greninger A.L."/>
            <person name="Fang F."/>
            <person name="Jerome K.R."/>
        </authorList>
    </citation>
    <scope>NUCLEOTIDE SEQUENCE [LARGE SCALE GENOMIC DNA]</scope>
    <source>
        <strain evidence="3 4">M11</strain>
    </source>
</reference>
<sequence length="431" mass="46281">MPAMTEAINAHLRRHDTYHSWFEYSPSGEVFRRTFDNPADIEFLPLERGHMAPDALRADILATPNPLRWDCFTFGLVQHLHHFTFYVSADHRVIDGMSVCLIFLEIHLTYAALVANGRLVELPEAGSHDDYCARQHQHAAALTLRSPEVRDWLQFMERNSGLLPRFPLPLGDPSIPCGTGVIAVALFDNGQADGFEAACAAMGARFSGGVIACAAFAEYELTGAETYYGITPYDARSTPAEFLTPGWFTGYIPVALPVAGTSFGAAVSAAQSSLDLGIDLAYVPFGRVVELTSAGSPNGKHVEGSKMLSYADARGVPLSSHWDELNIGMYGDGRSSNKVCIYVNRFAHETTLTISFPQNPIARESVERYAQALKATMLRVAGRGAGAAAMQPLAPPVGARAAGGPGPTDQLRGSTVSGVGATHSTLSACFD</sequence>
<organism evidence="3 4">
    <name type="scientific">Mycobacterium paraffinicum</name>
    <dbReference type="NCBI Taxonomy" id="53378"/>
    <lineage>
        <taxon>Bacteria</taxon>
        <taxon>Bacillati</taxon>
        <taxon>Actinomycetota</taxon>
        <taxon>Actinomycetes</taxon>
        <taxon>Mycobacteriales</taxon>
        <taxon>Mycobacteriaceae</taxon>
        <taxon>Mycobacterium</taxon>
    </lineage>
</organism>
<feature type="domain" description="Condensation" evidence="2">
    <location>
        <begin position="4"/>
        <end position="293"/>
    </location>
</feature>
<proteinExistence type="predicted"/>
<evidence type="ECO:0000313" key="4">
    <source>
        <dbReference type="Proteomes" id="UP000186438"/>
    </source>
</evidence>
<keyword evidence="3" id="KW-0012">Acyltransferase</keyword>
<dbReference type="Gene3D" id="3.30.559.10">
    <property type="entry name" value="Chloramphenicol acetyltransferase-like domain"/>
    <property type="match status" value="1"/>
</dbReference>
<keyword evidence="3" id="KW-0808">Transferase</keyword>
<keyword evidence="4" id="KW-1185">Reference proteome</keyword>
<comment type="caution">
    <text evidence="3">The sequence shown here is derived from an EMBL/GenBank/DDBJ whole genome shotgun (WGS) entry which is preliminary data.</text>
</comment>
<dbReference type="GO" id="GO:0008610">
    <property type="term" value="P:lipid biosynthetic process"/>
    <property type="evidence" value="ECO:0007669"/>
    <property type="project" value="UniProtKB-ARBA"/>
</dbReference>
<dbReference type="Gene3D" id="3.30.559.30">
    <property type="entry name" value="Nonribosomal peptide synthetase, condensation domain"/>
    <property type="match status" value="1"/>
</dbReference>